<dbReference type="Pfam" id="PF13620">
    <property type="entry name" value="CarboxypepD_reg"/>
    <property type="match status" value="3"/>
</dbReference>
<dbReference type="CDD" id="cd07481">
    <property type="entry name" value="Peptidases_S8_BacillopeptidaseF-like"/>
    <property type="match status" value="1"/>
</dbReference>
<comment type="caution">
    <text evidence="9">The sequence shown here is derived from an EMBL/GenBank/DDBJ whole genome shotgun (WGS) entry which is preliminary data.</text>
</comment>
<evidence type="ECO:0000256" key="6">
    <source>
        <dbReference type="SAM" id="MobiDB-lite"/>
    </source>
</evidence>
<evidence type="ECO:0000256" key="1">
    <source>
        <dbReference type="ARBA" id="ARBA00011073"/>
    </source>
</evidence>
<dbReference type="SUPFAM" id="SSF52743">
    <property type="entry name" value="Subtilisin-like"/>
    <property type="match status" value="1"/>
</dbReference>
<protein>
    <submittedName>
        <fullName evidence="9">Carboxypeptidase regulatory-like domain-containing protein</fullName>
    </submittedName>
</protein>
<dbReference type="InterPro" id="IPR033857">
    <property type="entry name" value="Bacillopeptidase_F"/>
</dbReference>
<feature type="active site" description="Charge relay system" evidence="5">
    <location>
        <position position="184"/>
    </location>
</feature>
<evidence type="ECO:0000256" key="5">
    <source>
        <dbReference type="PROSITE-ProRule" id="PRU01240"/>
    </source>
</evidence>
<keyword evidence="10" id="KW-1185">Reference proteome</keyword>
<sequence length="915" mass="93217">MRGRSWLAAATAALAVSALFAPPAAAEPADTKIEAALVDALEVKDSADFWVLFTEQADLGPASAVADWAARGQAVVDALRSTADRSQAAVRADLDAANVDYQPYFIANALHVKGGSEALAESLAKRAEVKEILAPRTYSLPPLTPGQVQATVDAVEWGVAAIGADDAWADFGARGEGIVVANIDSGVAFDHPALVGKYRGNTGGAFDHNHNWFDPSRVCPSAAPCDNNGHGTHTMGTMVGGDGANQIGVAPGARWIAAKGCESSGCSEAALLASGQWVLAPTDLAGQNPRADLRPHIVNNSWGSSNGAVVDPWYRATVQAWRAAGIFPSFSNGNSGPSCNTSGSPGDNTESYSSGAFDVNGNIASFSSRGPGENGDIKPNLAAPGVNVRSSLPGGGYGANNGTSMAAPHTSATVALMWSAAPSLIGDIARTSELLDDSAVDVDALTCGGTVDDNHVFGEGKLNAHAAVDRSPRGPVGTLTGAVTDSATGTPVASASVTITGPSNRTLSTGANGAYSSTLPVGDYAVAATAFGYGQATGTATVTEGQTVTLDLAITPAPRAEVSGVVRNAQGEAVPGATVQILGTPIAPVTSGADGAYSIANVPHGTYQVRATAGGCNDPSQVELVVDGAEALDITLPARRDSFGHRCALTPSSYVEGDTPLALTGDDAATTVDLPFPFFYYGSTYRQAHVSTNGHVNFLARSTAFGNVGIPATGAPNAAVYPFWDDLLIDAQARVLTKAAGTAPNRTFTVEWRNATIFQQTAIRIDVSVTLSESGGIAMSYRGLDAANPRETGNSATVGIENATGTVALQYSLNAPVLSNDTTIRFVPPPSGTVSGVVTDANDGQPVSGATVKVLTGTSTVATATTGADGAYSLRLLTGDYTVEAAKQHYVTGTSAVAVDGDESTDFALRTRGRS</sequence>
<keyword evidence="7" id="KW-0732">Signal</keyword>
<dbReference type="PANTHER" id="PTHR43399:SF4">
    <property type="entry name" value="CELL WALL-ASSOCIATED PROTEASE"/>
    <property type="match status" value="1"/>
</dbReference>
<dbReference type="InterPro" id="IPR023828">
    <property type="entry name" value="Peptidase_S8_Ser-AS"/>
</dbReference>
<keyword evidence="2 5" id="KW-0645">Protease</keyword>
<dbReference type="InterPro" id="IPR013784">
    <property type="entry name" value="Carb-bd-like_fold"/>
</dbReference>
<reference evidence="10" key="1">
    <citation type="journal article" date="2019" name="Int. J. Syst. Evol. Microbiol.">
        <title>The Global Catalogue of Microorganisms (GCM) 10K type strain sequencing project: providing services to taxonomists for standard genome sequencing and annotation.</title>
        <authorList>
            <consortium name="The Broad Institute Genomics Platform"/>
            <consortium name="The Broad Institute Genome Sequencing Center for Infectious Disease"/>
            <person name="Wu L."/>
            <person name="Ma J."/>
        </authorList>
    </citation>
    <scope>NUCLEOTIDE SEQUENCE [LARGE SCALE GENOMIC DNA]</scope>
    <source>
        <strain evidence="10">JCM 17695</strain>
    </source>
</reference>
<dbReference type="InterPro" id="IPR036852">
    <property type="entry name" value="Peptidase_S8/S53_dom_sf"/>
</dbReference>
<feature type="chain" id="PRO_5045339219" evidence="7">
    <location>
        <begin position="27"/>
        <end position="915"/>
    </location>
</feature>
<evidence type="ECO:0000256" key="3">
    <source>
        <dbReference type="ARBA" id="ARBA00022801"/>
    </source>
</evidence>
<dbReference type="SUPFAM" id="SSF49452">
    <property type="entry name" value="Starch-binding domain-like"/>
    <property type="match status" value="1"/>
</dbReference>
<feature type="active site" description="Charge relay system" evidence="5">
    <location>
        <position position="230"/>
    </location>
</feature>
<keyword evidence="3 5" id="KW-0378">Hydrolase</keyword>
<dbReference type="Pfam" id="PF00082">
    <property type="entry name" value="Peptidase_S8"/>
    <property type="match status" value="1"/>
</dbReference>
<dbReference type="InterPro" id="IPR008969">
    <property type="entry name" value="CarboxyPept-like_regulatory"/>
</dbReference>
<evidence type="ECO:0000313" key="10">
    <source>
        <dbReference type="Proteomes" id="UP001596512"/>
    </source>
</evidence>
<evidence type="ECO:0000259" key="8">
    <source>
        <dbReference type="Pfam" id="PF00082"/>
    </source>
</evidence>
<dbReference type="PROSITE" id="PS51892">
    <property type="entry name" value="SUBTILASE"/>
    <property type="match status" value="1"/>
</dbReference>
<dbReference type="Gene3D" id="3.40.50.200">
    <property type="entry name" value="Peptidase S8/S53 domain"/>
    <property type="match status" value="1"/>
</dbReference>
<dbReference type="Proteomes" id="UP001596512">
    <property type="component" value="Unassembled WGS sequence"/>
</dbReference>
<dbReference type="EMBL" id="JBHTEY010000004">
    <property type="protein sequence ID" value="MFC7616883.1"/>
    <property type="molecule type" value="Genomic_DNA"/>
</dbReference>
<feature type="active site" description="Charge relay system" evidence="5">
    <location>
        <position position="404"/>
    </location>
</feature>
<keyword evidence="4 5" id="KW-0720">Serine protease</keyword>
<name>A0ABW2TUK1_9PSEU</name>
<feature type="region of interest" description="Disordered" evidence="6">
    <location>
        <begin position="334"/>
        <end position="354"/>
    </location>
</feature>
<dbReference type="InterPro" id="IPR000209">
    <property type="entry name" value="Peptidase_S8/S53_dom"/>
</dbReference>
<evidence type="ECO:0000256" key="2">
    <source>
        <dbReference type="ARBA" id="ARBA00022670"/>
    </source>
</evidence>
<feature type="domain" description="Peptidase S8/S53" evidence="8">
    <location>
        <begin position="175"/>
        <end position="424"/>
    </location>
</feature>
<dbReference type="PROSITE" id="PS00138">
    <property type="entry name" value="SUBTILASE_SER"/>
    <property type="match status" value="1"/>
</dbReference>
<proteinExistence type="inferred from homology"/>
<dbReference type="SUPFAM" id="SSF49464">
    <property type="entry name" value="Carboxypeptidase regulatory domain-like"/>
    <property type="match status" value="2"/>
</dbReference>
<evidence type="ECO:0000256" key="4">
    <source>
        <dbReference type="ARBA" id="ARBA00022825"/>
    </source>
</evidence>
<dbReference type="PRINTS" id="PR00723">
    <property type="entry name" value="SUBTILISIN"/>
</dbReference>
<evidence type="ECO:0000313" key="9">
    <source>
        <dbReference type="EMBL" id="MFC7616883.1"/>
    </source>
</evidence>
<gene>
    <name evidence="9" type="ORF">ACFQV2_28970</name>
</gene>
<evidence type="ECO:0000256" key="7">
    <source>
        <dbReference type="SAM" id="SignalP"/>
    </source>
</evidence>
<accession>A0ABW2TUK1</accession>
<dbReference type="PANTHER" id="PTHR43399">
    <property type="entry name" value="SUBTILISIN-RELATED"/>
    <property type="match status" value="1"/>
</dbReference>
<feature type="signal peptide" evidence="7">
    <location>
        <begin position="1"/>
        <end position="26"/>
    </location>
</feature>
<comment type="similarity">
    <text evidence="1 5">Belongs to the peptidase S8 family.</text>
</comment>
<organism evidence="9 10">
    <name type="scientific">Actinokineospora soli</name>
    <dbReference type="NCBI Taxonomy" id="1048753"/>
    <lineage>
        <taxon>Bacteria</taxon>
        <taxon>Bacillati</taxon>
        <taxon>Actinomycetota</taxon>
        <taxon>Actinomycetes</taxon>
        <taxon>Pseudonocardiales</taxon>
        <taxon>Pseudonocardiaceae</taxon>
        <taxon>Actinokineospora</taxon>
    </lineage>
</organism>
<dbReference type="Gene3D" id="2.60.40.1120">
    <property type="entry name" value="Carboxypeptidase-like, regulatory domain"/>
    <property type="match status" value="3"/>
</dbReference>
<dbReference type="InterPro" id="IPR051048">
    <property type="entry name" value="Peptidase_S8/S53_subtilisin"/>
</dbReference>
<dbReference type="InterPro" id="IPR015500">
    <property type="entry name" value="Peptidase_S8_subtilisin-rel"/>
</dbReference>